<feature type="transmembrane region" description="Helical" evidence="1">
    <location>
        <begin position="96"/>
        <end position="117"/>
    </location>
</feature>
<evidence type="ECO:0000313" key="3">
    <source>
        <dbReference type="Proteomes" id="UP000244817"/>
    </source>
</evidence>
<keyword evidence="1" id="KW-0812">Transmembrane</keyword>
<reference evidence="2 3" key="1">
    <citation type="submission" date="2018-04" db="EMBL/GenBank/DDBJ databases">
        <title>Pelagivirga bohaiensis gen. nov., sp. nov., a bacterium isolated from the Bohai Sea.</title>
        <authorList>
            <person name="Ji X."/>
        </authorList>
    </citation>
    <scope>NUCLEOTIDE SEQUENCE [LARGE SCALE GENOMIC DNA]</scope>
    <source>
        <strain evidence="2 3">BH-SD16</strain>
    </source>
</reference>
<sequence>MIARARRLAGWVALAAYLWMGAVLYLRVLPVTGWHWPPDFHLTGYDAQSIAPFLAGLDQSAKDAYTRVLAVHDRVFIVALALWLALVGWRGSSLRFVVAGLALLYAGIDLAENAALLDVLQAGVPTSASVGAAHHLTMAKFAALYLCVLVLIVHLRRTARGVYDSD</sequence>
<evidence type="ECO:0008006" key="4">
    <source>
        <dbReference type="Google" id="ProtNLM"/>
    </source>
</evidence>
<dbReference type="EMBL" id="QCYG01000012">
    <property type="protein sequence ID" value="PVA05344.1"/>
    <property type="molecule type" value="Genomic_DNA"/>
</dbReference>
<keyword evidence="3" id="KW-1185">Reference proteome</keyword>
<accession>A0A2T7FT50</accession>
<feature type="transmembrane region" description="Helical" evidence="1">
    <location>
        <begin position="137"/>
        <end position="155"/>
    </location>
</feature>
<dbReference type="Proteomes" id="UP000244817">
    <property type="component" value="Unassembled WGS sequence"/>
</dbReference>
<dbReference type="OrthoDB" id="7858379at2"/>
<protein>
    <recommendedName>
        <fullName evidence="4">DUF4149 domain-containing protein</fullName>
    </recommendedName>
</protein>
<gene>
    <name evidence="2" type="ORF">DC363_15955</name>
</gene>
<comment type="caution">
    <text evidence="2">The sequence shown here is derived from an EMBL/GenBank/DDBJ whole genome shotgun (WGS) entry which is preliminary data.</text>
</comment>
<name>A0A2T7FT50_9RHOB</name>
<evidence type="ECO:0000313" key="2">
    <source>
        <dbReference type="EMBL" id="PVA05344.1"/>
    </source>
</evidence>
<keyword evidence="1" id="KW-1133">Transmembrane helix</keyword>
<feature type="transmembrane region" description="Helical" evidence="1">
    <location>
        <begin position="7"/>
        <end position="28"/>
    </location>
</feature>
<dbReference type="RefSeq" id="WP_108642191.1">
    <property type="nucleotide sequence ID" value="NZ_QCYG01000012.1"/>
</dbReference>
<organism evidence="2 3">
    <name type="scientific">Thalassorhabdomicrobium marinisediminis</name>
    <dbReference type="NCBI Taxonomy" id="2170577"/>
    <lineage>
        <taxon>Bacteria</taxon>
        <taxon>Pseudomonadati</taxon>
        <taxon>Pseudomonadota</taxon>
        <taxon>Alphaproteobacteria</taxon>
        <taxon>Rhodobacterales</taxon>
        <taxon>Paracoccaceae</taxon>
        <taxon>Thalassorhabdomicrobium</taxon>
    </lineage>
</organism>
<feature type="transmembrane region" description="Helical" evidence="1">
    <location>
        <begin position="69"/>
        <end position="89"/>
    </location>
</feature>
<evidence type="ECO:0000256" key="1">
    <source>
        <dbReference type="SAM" id="Phobius"/>
    </source>
</evidence>
<keyword evidence="1" id="KW-0472">Membrane</keyword>
<dbReference type="AlphaFoldDB" id="A0A2T7FT50"/>
<proteinExistence type="predicted"/>